<keyword evidence="4 7" id="KW-1133">Transmembrane helix</keyword>
<evidence type="ECO:0000256" key="5">
    <source>
        <dbReference type="ARBA" id="ARBA00023136"/>
    </source>
</evidence>
<keyword evidence="3 7" id="KW-0812">Transmembrane</keyword>
<dbReference type="Pfam" id="PF02687">
    <property type="entry name" value="FtsX"/>
    <property type="match status" value="1"/>
</dbReference>
<sequence length="935" mass="96798">MSPSRSDKPARAVAPWVRTRLRTAPWAAASLALLVLVTAYLAAALPRAMDAYETEGLRHDIRTAAPRNSVLELTAEAPVLERSQSEREAGLAPAALLRQRDQVLTLVPEPLRVDPRQTVHGVRTVTRVKGLDPWLPRPDGISPEFTLASPSDPAGHSTLRQGRPAAGNARHPEAVVSAKTAEALHLKPGSVVHVPGRVSAEPIAVTITGIVEPRDPEGAYWAVEPVMRTPALAVLVGDEVKYYWQASLLLSPESAPALLATLGDPEVFFRFMPEADHLTTHDTDRLAAVLDSAAGGPDLVRMRRVIGPTGTLTTDLDTIIGSYRSMRDAINPVVAVAVFGVGAVAAVVLAMTGGLFTARRDSELALIRSRGASLTGIGLRLLGETSAVAVPAAALALGLAVATVRGPDGGSGTIPLAPSLLATVAVALIAMLVLPLRAIVVHRTPRLHGGRDDLLTARPSRRRTVLELTVLVLTVGAVASLRLRGTADAGDHLVSAAPVLVGLIAAMLLVRIYPLPLRWATRPARRLRGAVGPLALARAGRSSSTGTLPLLALVLALTTAAFGGSVLAGVADARDRAALLATGADARVGGSAEWTPLPAGLTEKVRGTAGVRDLAPVQVEYGVTMPSVEGTTALPMTAPLVGVEPDSYTRLAKRTGFGPFPAGLLASTGRGGPESVGDTDRVLPAIASPAVAERFGGKPLEIVSAAGVFRVKVVAVRSATPALSDADFLLVNAADLTHRVSTALLVTGTPDGAALRAAVAASSRPGDFAVTTRSEERSTYVDSPLQSGAEGIYLGAIGAGAGYALVAVLLSLMQSAPERTKLLARLRTMGLTRKQGRRLLGLEALPQAVLAAIGGTLVGWATVPLLAPGIDLFRLALATAPGLAPLDSAPLRADPWSLVLPALGVVLLTGLAAAGQAWWAGRRGSIKELRAGDAR</sequence>
<dbReference type="RefSeq" id="WP_033201185.1">
    <property type="nucleotide sequence ID" value="NZ_LGUP01000368.1"/>
</dbReference>
<feature type="transmembrane region" description="Helical" evidence="7">
    <location>
        <begin position="493"/>
        <end position="513"/>
    </location>
</feature>
<comment type="caution">
    <text evidence="9">The sequence shown here is derived from an EMBL/GenBank/DDBJ whole genome shotgun (WGS) entry which is preliminary data.</text>
</comment>
<feature type="transmembrane region" description="Helical" evidence="7">
    <location>
        <begin position="333"/>
        <end position="358"/>
    </location>
</feature>
<feature type="transmembrane region" description="Helical" evidence="7">
    <location>
        <begin position="792"/>
        <end position="812"/>
    </location>
</feature>
<dbReference type="InterPro" id="IPR003838">
    <property type="entry name" value="ABC3_permease_C"/>
</dbReference>
<comment type="similarity">
    <text evidence="6">Belongs to the ABC-4 integral membrane protein family.</text>
</comment>
<dbReference type="AlphaFoldDB" id="A0A0L8JND9"/>
<feature type="transmembrane region" description="Helical" evidence="7">
    <location>
        <begin position="464"/>
        <end position="481"/>
    </location>
</feature>
<reference evidence="9 10" key="1">
    <citation type="submission" date="2015-06" db="EMBL/GenBank/DDBJ databases">
        <authorList>
            <person name="Hoefler B.C."/>
            <person name="Straight P.D."/>
        </authorList>
    </citation>
    <scope>NUCLEOTIDE SEQUENCE [LARGE SCALE GENOMIC DNA]</scope>
    <source>
        <strain evidence="9 10">NRRL 3427</strain>
    </source>
</reference>
<gene>
    <name evidence="9" type="ORF">ADK34_28100</name>
</gene>
<proteinExistence type="inferred from homology"/>
<protein>
    <submittedName>
        <fullName evidence="9">Membrane protein</fullName>
    </submittedName>
</protein>
<evidence type="ECO:0000259" key="8">
    <source>
        <dbReference type="Pfam" id="PF02687"/>
    </source>
</evidence>
<keyword evidence="2" id="KW-1003">Cell membrane</keyword>
<feature type="transmembrane region" description="Helical" evidence="7">
    <location>
        <begin position="898"/>
        <end position="920"/>
    </location>
</feature>
<dbReference type="PANTHER" id="PTHR30572:SF4">
    <property type="entry name" value="ABC TRANSPORTER PERMEASE YTRF"/>
    <property type="match status" value="1"/>
</dbReference>
<dbReference type="GO" id="GO:0005886">
    <property type="term" value="C:plasma membrane"/>
    <property type="evidence" value="ECO:0007669"/>
    <property type="project" value="UniProtKB-SubCell"/>
</dbReference>
<evidence type="ECO:0000256" key="4">
    <source>
        <dbReference type="ARBA" id="ARBA00022989"/>
    </source>
</evidence>
<organism evidence="9 10">
    <name type="scientific">Streptomyces viridochromogenes</name>
    <dbReference type="NCBI Taxonomy" id="1938"/>
    <lineage>
        <taxon>Bacteria</taxon>
        <taxon>Bacillati</taxon>
        <taxon>Actinomycetota</taxon>
        <taxon>Actinomycetes</taxon>
        <taxon>Kitasatosporales</taxon>
        <taxon>Streptomycetaceae</taxon>
        <taxon>Streptomyces</taxon>
    </lineage>
</organism>
<dbReference type="PATRIC" id="fig|1938.6.peg.6022"/>
<dbReference type="Proteomes" id="UP000037023">
    <property type="component" value="Unassembled WGS sequence"/>
</dbReference>
<evidence type="ECO:0000313" key="9">
    <source>
        <dbReference type="EMBL" id="KOG15186.1"/>
    </source>
</evidence>
<feature type="domain" description="ABC3 transporter permease C-terminal" evidence="8">
    <location>
        <begin position="804"/>
        <end position="916"/>
    </location>
</feature>
<comment type="subcellular location">
    <subcellularLocation>
        <location evidence="1">Cell membrane</location>
        <topology evidence="1">Multi-pass membrane protein</topology>
    </subcellularLocation>
</comment>
<name>A0A0L8JND9_STRVR</name>
<feature type="transmembrane region" description="Helical" evidence="7">
    <location>
        <begin position="379"/>
        <end position="404"/>
    </location>
</feature>
<accession>A0A0L8JND9</accession>
<feature type="transmembrane region" description="Helical" evidence="7">
    <location>
        <begin position="548"/>
        <end position="571"/>
    </location>
</feature>
<feature type="transmembrane region" description="Helical" evidence="7">
    <location>
        <begin position="416"/>
        <end position="436"/>
    </location>
</feature>
<dbReference type="PANTHER" id="PTHR30572">
    <property type="entry name" value="MEMBRANE COMPONENT OF TRANSPORTER-RELATED"/>
    <property type="match status" value="1"/>
</dbReference>
<evidence type="ECO:0000313" key="10">
    <source>
        <dbReference type="Proteomes" id="UP000037023"/>
    </source>
</evidence>
<dbReference type="EMBL" id="LGUP01000368">
    <property type="protein sequence ID" value="KOG15186.1"/>
    <property type="molecule type" value="Genomic_DNA"/>
</dbReference>
<evidence type="ECO:0000256" key="7">
    <source>
        <dbReference type="SAM" id="Phobius"/>
    </source>
</evidence>
<keyword evidence="5 7" id="KW-0472">Membrane</keyword>
<evidence type="ECO:0000256" key="1">
    <source>
        <dbReference type="ARBA" id="ARBA00004651"/>
    </source>
</evidence>
<evidence type="ECO:0000256" key="6">
    <source>
        <dbReference type="ARBA" id="ARBA00038076"/>
    </source>
</evidence>
<evidence type="ECO:0000256" key="3">
    <source>
        <dbReference type="ARBA" id="ARBA00022692"/>
    </source>
</evidence>
<dbReference type="InterPro" id="IPR050250">
    <property type="entry name" value="Macrolide_Exporter_MacB"/>
</dbReference>
<dbReference type="GO" id="GO:0022857">
    <property type="term" value="F:transmembrane transporter activity"/>
    <property type="evidence" value="ECO:0007669"/>
    <property type="project" value="TreeGrafter"/>
</dbReference>
<evidence type="ECO:0000256" key="2">
    <source>
        <dbReference type="ARBA" id="ARBA00022475"/>
    </source>
</evidence>
<feature type="transmembrane region" description="Helical" evidence="7">
    <location>
        <begin position="839"/>
        <end position="863"/>
    </location>
</feature>
<dbReference type="OrthoDB" id="3846564at2"/>